<keyword evidence="2" id="KW-0812">Transmembrane</keyword>
<evidence type="ECO:0000313" key="4">
    <source>
        <dbReference type="Proteomes" id="UP000244905"/>
    </source>
</evidence>
<proteinExistence type="predicted"/>
<comment type="caution">
    <text evidence="3">The sequence shown here is derived from an EMBL/GenBank/DDBJ whole genome shotgun (WGS) entry which is preliminary data.</text>
</comment>
<evidence type="ECO:0000256" key="1">
    <source>
        <dbReference type="SAM" id="Coils"/>
    </source>
</evidence>
<gene>
    <name evidence="3" type="ORF">C5O23_09385</name>
</gene>
<evidence type="ECO:0000313" key="3">
    <source>
        <dbReference type="EMBL" id="PWB01568.1"/>
    </source>
</evidence>
<accession>A0A2V1IM32</accession>
<name>A0A2V1IM32_9BACT</name>
<feature type="transmembrane region" description="Helical" evidence="2">
    <location>
        <begin position="29"/>
        <end position="51"/>
    </location>
</feature>
<dbReference type="Proteomes" id="UP000244905">
    <property type="component" value="Unassembled WGS sequence"/>
</dbReference>
<dbReference type="AlphaFoldDB" id="A0A2V1IM32"/>
<feature type="transmembrane region" description="Helical" evidence="2">
    <location>
        <begin position="63"/>
        <end position="83"/>
    </location>
</feature>
<protein>
    <submittedName>
        <fullName evidence="3">Uncharacterized protein</fullName>
    </submittedName>
</protein>
<evidence type="ECO:0000256" key="2">
    <source>
        <dbReference type="SAM" id="Phobius"/>
    </source>
</evidence>
<keyword evidence="1" id="KW-0175">Coiled coil</keyword>
<keyword evidence="2" id="KW-0472">Membrane</keyword>
<feature type="coiled-coil region" evidence="1">
    <location>
        <begin position="298"/>
        <end position="325"/>
    </location>
</feature>
<organism evidence="3 4">
    <name type="scientific">Duncaniella muris</name>
    <dbReference type="NCBI Taxonomy" id="2094150"/>
    <lineage>
        <taxon>Bacteria</taxon>
        <taxon>Pseudomonadati</taxon>
        <taxon>Bacteroidota</taxon>
        <taxon>Bacteroidia</taxon>
        <taxon>Bacteroidales</taxon>
        <taxon>Muribaculaceae</taxon>
        <taxon>Duncaniella</taxon>
    </lineage>
</organism>
<keyword evidence="4" id="KW-1185">Reference proteome</keyword>
<reference evidence="4" key="1">
    <citation type="submission" date="2018-02" db="EMBL/GenBank/DDBJ databases">
        <authorList>
            <person name="Clavel T."/>
            <person name="Strowig T."/>
        </authorList>
    </citation>
    <scope>NUCLEOTIDE SEQUENCE [LARGE SCALE GENOMIC DNA]</scope>
    <source>
        <strain evidence="4">DSM 103720</strain>
    </source>
</reference>
<sequence>MKVIGQKPLAEQETPQRLRSFAPPTRDKIFIWSAVIAGCGIIALLGRHAAIHRFGTDEFTGNVLFAVFFVLTIGLYCGFQSAIESLFDRIFRKKESVAIMSTPAGEEIEVTVVDDPQNKMEFSAPVEKTAVEEEPYFTDDDYPEDYSGGEIVEDKEPDEARYVLMDGKKVYEGPIDVDDVVFVELEHNIREYNSLQERIELRGEYPYFEDYMCGHGLDEVLESDALYNEWVSLQPKHIKKELELGIYRVRAYPESNDSIGCFTKTAKEKRIKEDNGNIRIEEWEEEAYISADGDVYYSDQLEAAIKALKSDKEQSELQMRLLSQHEQCDAAHKELKEEDMKFSMAQIEFLCAYITHMMHPYMEADELQKLHHNAKIWTVHAMPPFTPVNLRSNHLTKEDLKHLGYNVGKFLRLQGGVIARFVKKVFEKPFESTQIRTIEQKLRESKSTKERIPIHTRDQMEKLFKHFQRYGNINLDILNRA</sequence>
<dbReference type="EMBL" id="PUEC01000020">
    <property type="protein sequence ID" value="PWB01568.1"/>
    <property type="molecule type" value="Genomic_DNA"/>
</dbReference>
<keyword evidence="2" id="KW-1133">Transmembrane helix</keyword>